<evidence type="ECO:0000313" key="3">
    <source>
        <dbReference type="Proteomes" id="UP000695000"/>
    </source>
</evidence>
<feature type="chain" id="PRO_5046730249" evidence="2">
    <location>
        <begin position="22"/>
        <end position="253"/>
    </location>
</feature>
<sequence length="253" mass="27432">MFKKFLFVALAILALQGTVQSEERDTSRGLVEQIEKALENLKKIIENAVNSALEQFENVFNKLLDTAKGIILEATGVLNKMAEDALELIRSIVGDASNNGIDATKCLLGNEEKIISIPDEFLRQITECVDENIKTARTIIDEAIDIVKAKLNILSQLEKKAKECGIGIGALPCLGKVLAEIGIQILQLPVQIAEHVANILNIVGNIAKSVTECSVNSIAGAGVQIASIISEVKECVEKAVEENKPAEPKYMMH</sequence>
<reference evidence="4" key="1">
    <citation type="submission" date="2025-08" db="UniProtKB">
        <authorList>
            <consortium name="RefSeq"/>
        </authorList>
    </citation>
    <scope>IDENTIFICATION</scope>
    <source>
        <tissue evidence="4">Whole Larva</tissue>
    </source>
</reference>
<protein>
    <submittedName>
        <fullName evidence="4">Uncharacterized protein LOC108562985</fullName>
    </submittedName>
</protein>
<keyword evidence="2" id="KW-0732">Signal</keyword>
<evidence type="ECO:0000313" key="4">
    <source>
        <dbReference type="RefSeq" id="XP_017776992.1"/>
    </source>
</evidence>
<dbReference type="RefSeq" id="XP_017776992.1">
    <property type="nucleotide sequence ID" value="XM_017921503.1"/>
</dbReference>
<keyword evidence="1" id="KW-0175">Coiled coil</keyword>
<dbReference type="Proteomes" id="UP000695000">
    <property type="component" value="Unplaced"/>
</dbReference>
<evidence type="ECO:0000256" key="1">
    <source>
        <dbReference type="SAM" id="Coils"/>
    </source>
</evidence>
<proteinExistence type="predicted"/>
<name>A0ABM1MQZ2_NICVS</name>
<dbReference type="GeneID" id="108562985"/>
<feature type="signal peptide" evidence="2">
    <location>
        <begin position="1"/>
        <end position="21"/>
    </location>
</feature>
<accession>A0ABM1MQZ2</accession>
<gene>
    <name evidence="4" type="primary">LOC108562985</name>
</gene>
<evidence type="ECO:0000256" key="2">
    <source>
        <dbReference type="SAM" id="SignalP"/>
    </source>
</evidence>
<keyword evidence="3" id="KW-1185">Reference proteome</keyword>
<feature type="coiled-coil region" evidence="1">
    <location>
        <begin position="27"/>
        <end position="55"/>
    </location>
</feature>
<organism evidence="3 4">
    <name type="scientific">Nicrophorus vespilloides</name>
    <name type="common">Boreal carrion beetle</name>
    <dbReference type="NCBI Taxonomy" id="110193"/>
    <lineage>
        <taxon>Eukaryota</taxon>
        <taxon>Metazoa</taxon>
        <taxon>Ecdysozoa</taxon>
        <taxon>Arthropoda</taxon>
        <taxon>Hexapoda</taxon>
        <taxon>Insecta</taxon>
        <taxon>Pterygota</taxon>
        <taxon>Neoptera</taxon>
        <taxon>Endopterygota</taxon>
        <taxon>Coleoptera</taxon>
        <taxon>Polyphaga</taxon>
        <taxon>Staphyliniformia</taxon>
        <taxon>Silphidae</taxon>
        <taxon>Nicrophorinae</taxon>
        <taxon>Nicrophorus</taxon>
    </lineage>
</organism>